<dbReference type="InterPro" id="IPR002737">
    <property type="entry name" value="MEMO1_fam"/>
</dbReference>
<protein>
    <submittedName>
        <fullName evidence="3">Protein MEMO1</fullName>
    </submittedName>
</protein>
<keyword evidence="4" id="KW-1185">Reference proteome</keyword>
<evidence type="ECO:0000256" key="2">
    <source>
        <dbReference type="SAM" id="MobiDB-lite"/>
    </source>
</evidence>
<sequence length="332" mass="36713">MDSDESYNNGPDNTTLLDLRPAGKAGDPDGGGWYNDDADGLNEELDDFLSKVPSTIDGYSLPIPGARIIIAPKRCLGLQLLGPQQGEAGIYPRAISFSLVPRLQSDQIPQMGDPLGDLTVDQDILQRIKQEGQLHSMKSGADMNEHSLELHAPYIYKRFEQTFGSPDNFPKIAPIIVGSIGRTAQKEFGRLLLPYFKDTENAFVISSDFCHWGWYFPYMPYSPDRDIKHLTALTKHSPKPSGAPIHEVIEAIDKHSMDAVESGSQDAFVDSIKLTDNTVCGRHPIGIAMAALELYGEEINESRFKVVKYDRSELVDYPSQSSVSYVSAYAIL</sequence>
<dbReference type="PANTHER" id="PTHR11060:SF0">
    <property type="entry name" value="PROTEIN MEMO1"/>
    <property type="match status" value="1"/>
</dbReference>
<reference evidence="3 4" key="1">
    <citation type="submission" date="2024-01" db="EMBL/GenBank/DDBJ databases">
        <title>Complete genome of Cladobotryum mycophilum ATHUM6906.</title>
        <authorList>
            <person name="Christinaki A.C."/>
            <person name="Myridakis A.I."/>
            <person name="Kouvelis V.N."/>
        </authorList>
    </citation>
    <scope>NUCLEOTIDE SEQUENCE [LARGE SCALE GENOMIC DNA]</scope>
    <source>
        <strain evidence="3 4">ATHUM6906</strain>
    </source>
</reference>
<dbReference type="NCBIfam" id="TIGR04336">
    <property type="entry name" value="AmmeMemoSam_B"/>
    <property type="match status" value="1"/>
</dbReference>
<feature type="region of interest" description="Disordered" evidence="2">
    <location>
        <begin position="1"/>
        <end position="31"/>
    </location>
</feature>
<name>A0ABR0SM37_9HYPO</name>
<comment type="similarity">
    <text evidence="1">Belongs to the MEMO1 family.</text>
</comment>
<accession>A0ABR0SM37</accession>
<proteinExistence type="inferred from homology"/>
<evidence type="ECO:0000313" key="3">
    <source>
        <dbReference type="EMBL" id="KAK5992866.1"/>
    </source>
</evidence>
<evidence type="ECO:0000256" key="1">
    <source>
        <dbReference type="ARBA" id="ARBA00006315"/>
    </source>
</evidence>
<dbReference type="Proteomes" id="UP001338125">
    <property type="component" value="Unassembled WGS sequence"/>
</dbReference>
<organism evidence="3 4">
    <name type="scientific">Cladobotryum mycophilum</name>
    <dbReference type="NCBI Taxonomy" id="491253"/>
    <lineage>
        <taxon>Eukaryota</taxon>
        <taxon>Fungi</taxon>
        <taxon>Dikarya</taxon>
        <taxon>Ascomycota</taxon>
        <taxon>Pezizomycotina</taxon>
        <taxon>Sordariomycetes</taxon>
        <taxon>Hypocreomycetidae</taxon>
        <taxon>Hypocreales</taxon>
        <taxon>Hypocreaceae</taxon>
        <taxon>Cladobotryum</taxon>
    </lineage>
</organism>
<dbReference type="CDD" id="cd07361">
    <property type="entry name" value="MEMO_like"/>
    <property type="match status" value="1"/>
</dbReference>
<evidence type="ECO:0000313" key="4">
    <source>
        <dbReference type="Proteomes" id="UP001338125"/>
    </source>
</evidence>
<dbReference type="PANTHER" id="PTHR11060">
    <property type="entry name" value="PROTEIN MEMO1"/>
    <property type="match status" value="1"/>
</dbReference>
<gene>
    <name evidence="3" type="ORF">PT974_06288</name>
</gene>
<dbReference type="Gene3D" id="3.40.830.10">
    <property type="entry name" value="LigB-like"/>
    <property type="match status" value="1"/>
</dbReference>
<comment type="caution">
    <text evidence="3">The sequence shown here is derived from an EMBL/GenBank/DDBJ whole genome shotgun (WGS) entry which is preliminary data.</text>
</comment>
<dbReference type="EMBL" id="JAVFKD010000012">
    <property type="protein sequence ID" value="KAK5992866.1"/>
    <property type="molecule type" value="Genomic_DNA"/>
</dbReference>
<dbReference type="Pfam" id="PF01875">
    <property type="entry name" value="Memo"/>
    <property type="match status" value="1"/>
</dbReference>
<feature type="compositionally biased region" description="Polar residues" evidence="2">
    <location>
        <begin position="1"/>
        <end position="16"/>
    </location>
</feature>